<reference evidence="1 2" key="1">
    <citation type="submission" date="2014-04" db="EMBL/GenBank/DDBJ databases">
        <authorList>
            <consortium name="DOE Joint Genome Institute"/>
            <person name="Kuo A."/>
            <person name="Gay G."/>
            <person name="Dore J."/>
            <person name="Kohler A."/>
            <person name="Nagy L.G."/>
            <person name="Floudas D."/>
            <person name="Copeland A."/>
            <person name="Barry K.W."/>
            <person name="Cichocki N."/>
            <person name="Veneault-Fourrey C."/>
            <person name="LaButti K."/>
            <person name="Lindquist E.A."/>
            <person name="Lipzen A."/>
            <person name="Lundell T."/>
            <person name="Morin E."/>
            <person name="Murat C."/>
            <person name="Sun H."/>
            <person name="Tunlid A."/>
            <person name="Henrissat B."/>
            <person name="Grigoriev I.V."/>
            <person name="Hibbett D.S."/>
            <person name="Martin F."/>
            <person name="Nordberg H.P."/>
            <person name="Cantor M.N."/>
            <person name="Hua S.X."/>
        </authorList>
    </citation>
    <scope>NUCLEOTIDE SEQUENCE [LARGE SCALE GENOMIC DNA]</scope>
    <source>
        <strain evidence="2">h7</strain>
    </source>
</reference>
<accession>A0A0C3BXS7</accession>
<organism evidence="1 2">
    <name type="scientific">Hebeloma cylindrosporum</name>
    <dbReference type="NCBI Taxonomy" id="76867"/>
    <lineage>
        <taxon>Eukaryota</taxon>
        <taxon>Fungi</taxon>
        <taxon>Dikarya</taxon>
        <taxon>Basidiomycota</taxon>
        <taxon>Agaricomycotina</taxon>
        <taxon>Agaricomycetes</taxon>
        <taxon>Agaricomycetidae</taxon>
        <taxon>Agaricales</taxon>
        <taxon>Agaricineae</taxon>
        <taxon>Hymenogastraceae</taxon>
        <taxon>Hebeloma</taxon>
    </lineage>
</organism>
<dbReference type="AlphaFoldDB" id="A0A0C3BXS7"/>
<protein>
    <submittedName>
        <fullName evidence="1">Uncharacterized protein</fullName>
    </submittedName>
</protein>
<proteinExistence type="predicted"/>
<dbReference type="HOGENOM" id="CLU_2622308_0_0_1"/>
<dbReference type="EMBL" id="KN831807">
    <property type="protein sequence ID" value="KIM36236.1"/>
    <property type="molecule type" value="Genomic_DNA"/>
</dbReference>
<name>A0A0C3BXS7_HEBCY</name>
<dbReference type="Proteomes" id="UP000053424">
    <property type="component" value="Unassembled WGS sequence"/>
</dbReference>
<evidence type="ECO:0000313" key="1">
    <source>
        <dbReference type="EMBL" id="KIM36236.1"/>
    </source>
</evidence>
<reference evidence="2" key="2">
    <citation type="submission" date="2015-01" db="EMBL/GenBank/DDBJ databases">
        <title>Evolutionary Origins and Diversification of the Mycorrhizal Mutualists.</title>
        <authorList>
            <consortium name="DOE Joint Genome Institute"/>
            <consortium name="Mycorrhizal Genomics Consortium"/>
            <person name="Kohler A."/>
            <person name="Kuo A."/>
            <person name="Nagy L.G."/>
            <person name="Floudas D."/>
            <person name="Copeland A."/>
            <person name="Barry K.W."/>
            <person name="Cichocki N."/>
            <person name="Veneault-Fourrey C."/>
            <person name="LaButti K."/>
            <person name="Lindquist E.A."/>
            <person name="Lipzen A."/>
            <person name="Lundell T."/>
            <person name="Morin E."/>
            <person name="Murat C."/>
            <person name="Riley R."/>
            <person name="Ohm R."/>
            <person name="Sun H."/>
            <person name="Tunlid A."/>
            <person name="Henrissat B."/>
            <person name="Grigoriev I.V."/>
            <person name="Hibbett D.S."/>
            <person name="Martin F."/>
        </authorList>
    </citation>
    <scope>NUCLEOTIDE SEQUENCE [LARGE SCALE GENOMIC DNA]</scope>
    <source>
        <strain evidence="2">h7</strain>
    </source>
</reference>
<sequence>MVNNITSQMHTFCRQLPFCSLQFYTAFAIATSRRYPLMIMFEPFLDNTFNTTSIAAGGFEDSFRSPSSRSRLSDAGFT</sequence>
<gene>
    <name evidence="1" type="ORF">M413DRAFT_449292</name>
</gene>
<keyword evidence="2" id="KW-1185">Reference proteome</keyword>
<evidence type="ECO:0000313" key="2">
    <source>
        <dbReference type="Proteomes" id="UP000053424"/>
    </source>
</evidence>